<dbReference type="AlphaFoldDB" id="A0A5C5WQB0"/>
<dbReference type="PRINTS" id="PR00757">
    <property type="entry name" value="AMINEOXDASEF"/>
</dbReference>
<dbReference type="InterPro" id="IPR050464">
    <property type="entry name" value="Zeta_carotene_desat/Oxidored"/>
</dbReference>
<evidence type="ECO:0000256" key="2">
    <source>
        <dbReference type="ARBA" id="ARBA00023002"/>
    </source>
</evidence>
<keyword evidence="2 5" id="KW-0560">Oxidoreductase</keyword>
<dbReference type="Proteomes" id="UP000316598">
    <property type="component" value="Unassembled WGS sequence"/>
</dbReference>
<evidence type="ECO:0000256" key="3">
    <source>
        <dbReference type="PIRSR" id="PIRSR601613-1"/>
    </source>
</evidence>
<protein>
    <submittedName>
        <fullName evidence="5">15-cis-phytoene desaturase</fullName>
        <ecNumber evidence="5">1.3.5.5</ecNumber>
    </submittedName>
</protein>
<dbReference type="Gene3D" id="3.50.50.60">
    <property type="entry name" value="FAD/NAD(P)-binding domain"/>
    <property type="match status" value="1"/>
</dbReference>
<dbReference type="EMBL" id="SJPI01000001">
    <property type="protein sequence ID" value="TWT53084.1"/>
    <property type="molecule type" value="Genomic_DNA"/>
</dbReference>
<sequence length="530" mass="58104">MSNSPHERRRHLVIIGGGLAGLAAAEASARWQRSRVRQDLHWQITLLEARRQAGGRAGSFFDSASGESVDYCQHAAMGCCRELLALMQRSELLDQWIRYPELSFHHPDFPPSRFAASRWLPAPLHLSGTIGRLNYLSGNQKREVQKAMWRLIRTSTASLGDVTALQWLSEIGQSPATIANFWDVILVSALGEQTKLVSMAAARKVIVDGFAMSKGASDVFVPKVPLSQLIGNELADAVGKLGVTIRCGETAGEVRQLSHSQSSNYQPGSTSNAVSEIKLGSGEVIQADAVISAVPWYRVASLLAHVSVRHAVGDLEAIDRMQGSSITGIHCWFDRPWMKQPHAVMVGTLTQWIFRDPLQNDIRESTNEPAKGASSSKEYYCQVVISASHDVRGLPKQELMNQVLAEIHHEFPSSRNASLVRYRVVTDPRSVFSVRPGISSSRPSATTALPWLWLAGDWTDTGWPATMEGAVISGRSAAKGWMDSLAISSTSDKLAESEEPHLELQMRDQSPFTPEVATKPGVLARCLIKK</sequence>
<dbReference type="PANTHER" id="PTHR42923">
    <property type="entry name" value="PROTOPORPHYRINOGEN OXIDASE"/>
    <property type="match status" value="1"/>
</dbReference>
<gene>
    <name evidence="5" type="primary">pds_1</name>
    <name evidence="5" type="ORF">Pla22_07120</name>
</gene>
<dbReference type="PANTHER" id="PTHR42923:SF47">
    <property type="entry name" value="BLR3003 PROTEIN"/>
    <property type="match status" value="1"/>
</dbReference>
<evidence type="ECO:0000313" key="6">
    <source>
        <dbReference type="Proteomes" id="UP000316598"/>
    </source>
</evidence>
<accession>A0A5C5WQB0</accession>
<proteinExistence type="predicted"/>
<dbReference type="GO" id="GO:0016491">
    <property type="term" value="F:oxidoreductase activity"/>
    <property type="evidence" value="ECO:0007669"/>
    <property type="project" value="UniProtKB-KW"/>
</dbReference>
<dbReference type="SUPFAM" id="SSF51905">
    <property type="entry name" value="FAD/NAD(P)-binding domain"/>
    <property type="match status" value="1"/>
</dbReference>
<evidence type="ECO:0000259" key="4">
    <source>
        <dbReference type="Pfam" id="PF01593"/>
    </source>
</evidence>
<comment type="caution">
    <text evidence="5">The sequence shown here is derived from an EMBL/GenBank/DDBJ whole genome shotgun (WGS) entry which is preliminary data.</text>
</comment>
<keyword evidence="6" id="KW-1185">Reference proteome</keyword>
<dbReference type="RefSeq" id="WP_242632010.1">
    <property type="nucleotide sequence ID" value="NZ_SJPI01000001.1"/>
</dbReference>
<reference evidence="5 6" key="1">
    <citation type="submission" date="2019-02" db="EMBL/GenBank/DDBJ databases">
        <title>Deep-cultivation of Planctomycetes and their phenomic and genomic characterization uncovers novel biology.</title>
        <authorList>
            <person name="Wiegand S."/>
            <person name="Jogler M."/>
            <person name="Boedeker C."/>
            <person name="Pinto D."/>
            <person name="Vollmers J."/>
            <person name="Rivas-Marin E."/>
            <person name="Kohn T."/>
            <person name="Peeters S.H."/>
            <person name="Heuer A."/>
            <person name="Rast P."/>
            <person name="Oberbeckmann S."/>
            <person name="Bunk B."/>
            <person name="Jeske O."/>
            <person name="Meyerdierks A."/>
            <person name="Storesund J.E."/>
            <person name="Kallscheuer N."/>
            <person name="Luecker S."/>
            <person name="Lage O.M."/>
            <person name="Pohl T."/>
            <person name="Merkel B.J."/>
            <person name="Hornburger P."/>
            <person name="Mueller R.-W."/>
            <person name="Bruemmer F."/>
            <person name="Labrenz M."/>
            <person name="Spormann A.M."/>
            <person name="Op Den Camp H."/>
            <person name="Overmann J."/>
            <person name="Amann R."/>
            <person name="Jetten M.S.M."/>
            <person name="Mascher T."/>
            <person name="Medema M.H."/>
            <person name="Devos D.P."/>
            <person name="Kaster A.-K."/>
            <person name="Ovreas L."/>
            <person name="Rohde M."/>
            <person name="Galperin M.Y."/>
            <person name="Jogler C."/>
        </authorList>
    </citation>
    <scope>NUCLEOTIDE SEQUENCE [LARGE SCALE GENOMIC DNA]</scope>
    <source>
        <strain evidence="5 6">Pla22</strain>
    </source>
</reference>
<name>A0A5C5WQB0_9BACT</name>
<dbReference type="InterPro" id="IPR036188">
    <property type="entry name" value="FAD/NAD-bd_sf"/>
</dbReference>
<comment type="cofactor">
    <cofactor evidence="1">
        <name>FAD</name>
        <dbReference type="ChEBI" id="CHEBI:57692"/>
    </cofactor>
</comment>
<dbReference type="Pfam" id="PF01593">
    <property type="entry name" value="Amino_oxidase"/>
    <property type="match status" value="1"/>
</dbReference>
<feature type="domain" description="Amine oxidase" evidence="4">
    <location>
        <begin position="19"/>
        <end position="479"/>
    </location>
</feature>
<organism evidence="5 6">
    <name type="scientific">Rubripirellula amarantea</name>
    <dbReference type="NCBI Taxonomy" id="2527999"/>
    <lineage>
        <taxon>Bacteria</taxon>
        <taxon>Pseudomonadati</taxon>
        <taxon>Planctomycetota</taxon>
        <taxon>Planctomycetia</taxon>
        <taxon>Pirellulales</taxon>
        <taxon>Pirellulaceae</taxon>
        <taxon>Rubripirellula</taxon>
    </lineage>
</organism>
<dbReference type="InterPro" id="IPR002937">
    <property type="entry name" value="Amino_oxidase"/>
</dbReference>
<dbReference type="InterPro" id="IPR001613">
    <property type="entry name" value="Flavin_amine_oxidase"/>
</dbReference>
<dbReference type="EC" id="1.3.5.5" evidence="5"/>
<feature type="binding site" evidence="3">
    <location>
        <begin position="48"/>
        <end position="49"/>
    </location>
    <ligand>
        <name>FAD</name>
        <dbReference type="ChEBI" id="CHEBI:57692"/>
    </ligand>
</feature>
<evidence type="ECO:0000256" key="1">
    <source>
        <dbReference type="ARBA" id="ARBA00001974"/>
    </source>
</evidence>
<dbReference type="InterPro" id="IPR017830">
    <property type="entry name" value="SQase_HpnE"/>
</dbReference>
<evidence type="ECO:0000313" key="5">
    <source>
        <dbReference type="EMBL" id="TWT53084.1"/>
    </source>
</evidence>
<dbReference type="NCBIfam" id="TIGR03467">
    <property type="entry name" value="HpnE"/>
    <property type="match status" value="1"/>
</dbReference>